<reference evidence="1" key="2">
    <citation type="submission" date="2025-09" db="UniProtKB">
        <authorList>
            <consortium name="Ensembl"/>
        </authorList>
    </citation>
    <scope>IDENTIFICATION</scope>
</reference>
<organism evidence="1 2">
    <name type="scientific">Seriola lalandi dorsalis</name>
    <dbReference type="NCBI Taxonomy" id="1841481"/>
    <lineage>
        <taxon>Eukaryota</taxon>
        <taxon>Metazoa</taxon>
        <taxon>Chordata</taxon>
        <taxon>Craniata</taxon>
        <taxon>Vertebrata</taxon>
        <taxon>Euteleostomi</taxon>
        <taxon>Actinopterygii</taxon>
        <taxon>Neopterygii</taxon>
        <taxon>Teleostei</taxon>
        <taxon>Neoteleostei</taxon>
        <taxon>Acanthomorphata</taxon>
        <taxon>Carangaria</taxon>
        <taxon>Carangiformes</taxon>
        <taxon>Carangidae</taxon>
        <taxon>Seriola</taxon>
    </lineage>
</organism>
<evidence type="ECO:0000313" key="1">
    <source>
        <dbReference type="Ensembl" id="ENSSLDP00000003794.1"/>
    </source>
</evidence>
<reference evidence="1" key="1">
    <citation type="submission" date="2025-08" db="UniProtKB">
        <authorList>
            <consortium name="Ensembl"/>
        </authorList>
    </citation>
    <scope>IDENTIFICATION</scope>
</reference>
<keyword evidence="2" id="KW-1185">Reference proteome</keyword>
<dbReference type="Proteomes" id="UP000261360">
    <property type="component" value="Unplaced"/>
</dbReference>
<dbReference type="GeneTree" id="ENSGT00940000177015"/>
<accession>A0A3B4WGY9</accession>
<dbReference type="PANTHER" id="PTHR48424">
    <property type="entry name" value="DYNEIN LIGHT CHAIN-RELATED"/>
    <property type="match status" value="1"/>
</dbReference>
<protein>
    <submittedName>
        <fullName evidence="1">Uncharacterized protein</fullName>
    </submittedName>
</protein>
<evidence type="ECO:0000313" key="2">
    <source>
        <dbReference type="Proteomes" id="UP000261360"/>
    </source>
</evidence>
<sequence length="117" mass="12881">MLYKTRSQWAGGDRRHITELCATPPPRTQEDSNLAQVEVDEVLRLVCDVRAKVAADDAVPGGVVLLVKLLLDVRGQVLLDVVLLQRLRRAVDGVLLHVLGHVCILDHGFAVTHGWFG</sequence>
<dbReference type="Ensembl" id="ENSSLDT00000003924.1">
    <property type="protein sequence ID" value="ENSSLDP00000003794.1"/>
    <property type="gene ID" value="ENSSLDG00000003006.1"/>
</dbReference>
<dbReference type="STRING" id="1841481.ENSSLDP00000003794"/>
<dbReference type="PANTHER" id="PTHR48424:SF3">
    <property type="entry name" value="DYNEIN LIGHT CHAIN-RELATED"/>
    <property type="match status" value="1"/>
</dbReference>
<name>A0A3B4WGY9_SERLL</name>
<dbReference type="AlphaFoldDB" id="A0A3B4WGY9"/>
<proteinExistence type="predicted"/>